<sequence length="248" mass="25400">MRGGERRARGHAVSAPALLACAAAALAAADAASGWIDGEPCALAQRVVVEARGEISECEVSSATAEARVEVRVPAPLGGALAVARAGLLPRAASAPDGAVGANGWAWPSDLRAISQGFHDGLSIDLAVTGEGALYAPYEGVVVRAGPDGGDVPEACLARPEWWRGANHTVLMRHEVGGRTIYSSHNHVSPGSPQRFGVAPGERVRAGQRVASAGMSGCTSGPHTHFTLSSSPSNAYPDIDPFAYLGRP</sequence>
<dbReference type="Gene3D" id="2.70.70.10">
    <property type="entry name" value="Glucose Permease (Domain IIA)"/>
    <property type="match status" value="1"/>
</dbReference>
<accession>A0ABX5QHE9</accession>
<evidence type="ECO:0000259" key="2">
    <source>
        <dbReference type="Pfam" id="PF01551"/>
    </source>
</evidence>
<dbReference type="Pfam" id="PF01551">
    <property type="entry name" value="Peptidase_M23"/>
    <property type="match status" value="1"/>
</dbReference>
<reference evidence="3 4" key="1">
    <citation type="submission" date="2019-01" db="EMBL/GenBank/DDBJ databases">
        <title>Leucobacter muris sp. nov. isolated from the nose of a laboratory mouse.</title>
        <authorList>
            <person name="Benga L."/>
            <person name="Sproeer C."/>
            <person name="Schumann P."/>
            <person name="Verbarg S."/>
            <person name="Bunk B."/>
            <person name="Engelhardt E."/>
            <person name="Benten P.M."/>
            <person name="Sager M."/>
        </authorList>
    </citation>
    <scope>NUCLEOTIDE SEQUENCE [LARGE SCALE GENOMIC DNA]</scope>
    <source>
        <strain evidence="3 4">DSM 101948</strain>
    </source>
</reference>
<dbReference type="InterPro" id="IPR050570">
    <property type="entry name" value="Cell_wall_metabolism_enzyme"/>
</dbReference>
<keyword evidence="4" id="KW-1185">Reference proteome</keyword>
<protein>
    <submittedName>
        <fullName evidence="3">M23 family peptidase</fullName>
    </submittedName>
</protein>
<dbReference type="SUPFAM" id="SSF51261">
    <property type="entry name" value="Duplicated hybrid motif"/>
    <property type="match status" value="1"/>
</dbReference>
<gene>
    <name evidence="3" type="ORF">Leucomu_11865</name>
</gene>
<dbReference type="PROSITE" id="PS51257">
    <property type="entry name" value="PROKAR_LIPOPROTEIN"/>
    <property type="match status" value="1"/>
</dbReference>
<proteinExistence type="predicted"/>
<evidence type="ECO:0000313" key="4">
    <source>
        <dbReference type="Proteomes" id="UP000285768"/>
    </source>
</evidence>
<dbReference type="PANTHER" id="PTHR21666:SF270">
    <property type="entry name" value="MUREIN HYDROLASE ACTIVATOR ENVC"/>
    <property type="match status" value="1"/>
</dbReference>
<feature type="signal peptide" evidence="1">
    <location>
        <begin position="1"/>
        <end position="27"/>
    </location>
</feature>
<feature type="domain" description="M23ase beta-sheet core" evidence="2">
    <location>
        <begin position="119"/>
        <end position="229"/>
    </location>
</feature>
<dbReference type="Proteomes" id="UP000285768">
    <property type="component" value="Chromosome"/>
</dbReference>
<dbReference type="EMBL" id="CP035037">
    <property type="protein sequence ID" value="QAB18518.1"/>
    <property type="molecule type" value="Genomic_DNA"/>
</dbReference>
<dbReference type="InterPro" id="IPR011055">
    <property type="entry name" value="Dup_hybrid_motif"/>
</dbReference>
<evidence type="ECO:0000256" key="1">
    <source>
        <dbReference type="SAM" id="SignalP"/>
    </source>
</evidence>
<evidence type="ECO:0000313" key="3">
    <source>
        <dbReference type="EMBL" id="QAB18518.1"/>
    </source>
</evidence>
<dbReference type="CDD" id="cd12797">
    <property type="entry name" value="M23_peptidase"/>
    <property type="match status" value="1"/>
</dbReference>
<name>A0ABX5QHE9_9MICO</name>
<keyword evidence="1" id="KW-0732">Signal</keyword>
<dbReference type="InterPro" id="IPR016047">
    <property type="entry name" value="M23ase_b-sheet_dom"/>
</dbReference>
<feature type="chain" id="PRO_5047073388" evidence="1">
    <location>
        <begin position="28"/>
        <end position="248"/>
    </location>
</feature>
<dbReference type="PANTHER" id="PTHR21666">
    <property type="entry name" value="PEPTIDASE-RELATED"/>
    <property type="match status" value="1"/>
</dbReference>
<organism evidence="3 4">
    <name type="scientific">Leucobacter muris</name>
    <dbReference type="NCBI Taxonomy" id="1935379"/>
    <lineage>
        <taxon>Bacteria</taxon>
        <taxon>Bacillati</taxon>
        <taxon>Actinomycetota</taxon>
        <taxon>Actinomycetes</taxon>
        <taxon>Micrococcales</taxon>
        <taxon>Microbacteriaceae</taxon>
        <taxon>Leucobacter</taxon>
    </lineage>
</organism>